<gene>
    <name evidence="2" type="ORF">H0H81_004278</name>
</gene>
<evidence type="ECO:0000256" key="1">
    <source>
        <dbReference type="SAM" id="MobiDB-lite"/>
    </source>
</evidence>
<keyword evidence="3" id="KW-1185">Reference proteome</keyword>
<proteinExistence type="predicted"/>
<feature type="region of interest" description="Disordered" evidence="1">
    <location>
        <begin position="1"/>
        <end position="32"/>
    </location>
</feature>
<dbReference type="OrthoDB" id="3249394at2759"/>
<sequence length="179" mass="19592">MPLLTGAEGKQLRKPRACKGVLGPETGRPETSREFAACMKNHFVLRGLREQKEGENGERQTEHTEEHGADVQSARETALTAVGDNVNTSNLSAVSNQGSDDTLPNKVALDALNEASLTEVVSGGREGIDLLGSVRNKYKEDPFFKIVLEKPKDYKNFEVTKEGLIYINLNGHLSNLQAK</sequence>
<comment type="caution">
    <text evidence="2">The sequence shown here is derived from an EMBL/GenBank/DDBJ whole genome shotgun (WGS) entry which is preliminary data.</text>
</comment>
<name>A0A9P7K3J0_9AGAR</name>
<evidence type="ECO:0000313" key="2">
    <source>
        <dbReference type="EMBL" id="KAG5633946.1"/>
    </source>
</evidence>
<protein>
    <submittedName>
        <fullName evidence="2">Uncharacterized protein</fullName>
    </submittedName>
</protein>
<evidence type="ECO:0000313" key="3">
    <source>
        <dbReference type="Proteomes" id="UP000717328"/>
    </source>
</evidence>
<dbReference type="Proteomes" id="UP000717328">
    <property type="component" value="Unassembled WGS sequence"/>
</dbReference>
<accession>A0A9P7K3J0</accession>
<organism evidence="2 3">
    <name type="scientific">Sphagnurus paluster</name>
    <dbReference type="NCBI Taxonomy" id="117069"/>
    <lineage>
        <taxon>Eukaryota</taxon>
        <taxon>Fungi</taxon>
        <taxon>Dikarya</taxon>
        <taxon>Basidiomycota</taxon>
        <taxon>Agaricomycotina</taxon>
        <taxon>Agaricomycetes</taxon>
        <taxon>Agaricomycetidae</taxon>
        <taxon>Agaricales</taxon>
        <taxon>Tricholomatineae</taxon>
        <taxon>Lyophyllaceae</taxon>
        <taxon>Sphagnurus</taxon>
    </lineage>
</organism>
<dbReference type="EMBL" id="JABCKI010006812">
    <property type="protein sequence ID" value="KAG5633946.1"/>
    <property type="molecule type" value="Genomic_DNA"/>
</dbReference>
<feature type="compositionally biased region" description="Basic and acidic residues" evidence="1">
    <location>
        <begin position="48"/>
        <end position="69"/>
    </location>
</feature>
<dbReference type="AlphaFoldDB" id="A0A9P7K3J0"/>
<reference evidence="2" key="1">
    <citation type="submission" date="2021-02" db="EMBL/GenBank/DDBJ databases">
        <authorList>
            <person name="Nieuwenhuis M."/>
            <person name="Van De Peppel L.J.J."/>
        </authorList>
    </citation>
    <scope>NUCLEOTIDE SEQUENCE</scope>
    <source>
        <strain evidence="2">D49</strain>
    </source>
</reference>
<reference evidence="2" key="2">
    <citation type="submission" date="2021-10" db="EMBL/GenBank/DDBJ databases">
        <title>Phylogenomics reveals ancestral predisposition of the termite-cultivated fungus Termitomyces towards a domesticated lifestyle.</title>
        <authorList>
            <person name="Auxier B."/>
            <person name="Grum-Grzhimaylo A."/>
            <person name="Cardenas M.E."/>
            <person name="Lodge J.D."/>
            <person name="Laessoe T."/>
            <person name="Pedersen O."/>
            <person name="Smith M.E."/>
            <person name="Kuyper T.W."/>
            <person name="Franco-Molano E.A."/>
            <person name="Baroni T.J."/>
            <person name="Aanen D.K."/>
        </authorList>
    </citation>
    <scope>NUCLEOTIDE SEQUENCE</scope>
    <source>
        <strain evidence="2">D49</strain>
    </source>
</reference>
<feature type="region of interest" description="Disordered" evidence="1">
    <location>
        <begin position="48"/>
        <end position="73"/>
    </location>
</feature>